<evidence type="ECO:0000313" key="1">
    <source>
        <dbReference type="EMBL" id="KKM26255.1"/>
    </source>
</evidence>
<protein>
    <submittedName>
        <fullName evidence="1">Uncharacterized protein</fullName>
    </submittedName>
</protein>
<proteinExistence type="predicted"/>
<gene>
    <name evidence="1" type="ORF">LCGC14_1586560</name>
</gene>
<name>A0A0F9LFM8_9ZZZZ</name>
<accession>A0A0F9LFM8</accession>
<dbReference type="EMBL" id="LAZR01012549">
    <property type="protein sequence ID" value="KKM26255.1"/>
    <property type="molecule type" value="Genomic_DNA"/>
</dbReference>
<dbReference type="AlphaFoldDB" id="A0A0F9LFM8"/>
<comment type="caution">
    <text evidence="1">The sequence shown here is derived from an EMBL/GenBank/DDBJ whole genome shotgun (WGS) entry which is preliminary data.</text>
</comment>
<reference evidence="1" key="1">
    <citation type="journal article" date="2015" name="Nature">
        <title>Complex archaea that bridge the gap between prokaryotes and eukaryotes.</title>
        <authorList>
            <person name="Spang A."/>
            <person name="Saw J.H."/>
            <person name="Jorgensen S.L."/>
            <person name="Zaremba-Niedzwiedzka K."/>
            <person name="Martijn J."/>
            <person name="Lind A.E."/>
            <person name="van Eijk R."/>
            <person name="Schleper C."/>
            <person name="Guy L."/>
            <person name="Ettema T.J."/>
        </authorList>
    </citation>
    <scope>NUCLEOTIDE SEQUENCE</scope>
</reference>
<organism evidence="1">
    <name type="scientific">marine sediment metagenome</name>
    <dbReference type="NCBI Taxonomy" id="412755"/>
    <lineage>
        <taxon>unclassified sequences</taxon>
        <taxon>metagenomes</taxon>
        <taxon>ecological metagenomes</taxon>
    </lineage>
</organism>
<feature type="non-terminal residue" evidence="1">
    <location>
        <position position="1"/>
    </location>
</feature>
<sequence>LTLRNQLFNTLFSFIKNEISMIYERNDKYPNNTQ</sequence>